<evidence type="ECO:0000256" key="6">
    <source>
        <dbReference type="SAM" id="MobiDB-lite"/>
    </source>
</evidence>
<dbReference type="GO" id="GO:0006351">
    <property type="term" value="P:DNA-templated transcription"/>
    <property type="evidence" value="ECO:0007669"/>
    <property type="project" value="InterPro"/>
</dbReference>
<dbReference type="InterPro" id="IPR051089">
    <property type="entry name" value="prtT"/>
</dbReference>
<feature type="region of interest" description="Disordered" evidence="6">
    <location>
        <begin position="27"/>
        <end position="79"/>
    </location>
</feature>
<comment type="subcellular location">
    <subcellularLocation>
        <location evidence="1">Nucleus</location>
    </subcellularLocation>
</comment>
<dbReference type="GO" id="GO:0000976">
    <property type="term" value="F:transcription cis-regulatory region binding"/>
    <property type="evidence" value="ECO:0007669"/>
    <property type="project" value="TreeGrafter"/>
</dbReference>
<dbReference type="RefSeq" id="XP_024746542.1">
    <property type="nucleotide sequence ID" value="XM_024891502.1"/>
</dbReference>
<dbReference type="GO" id="GO:0000981">
    <property type="term" value="F:DNA-binding transcription factor activity, RNA polymerase II-specific"/>
    <property type="evidence" value="ECO:0007669"/>
    <property type="project" value="TreeGrafter"/>
</dbReference>
<evidence type="ECO:0000256" key="4">
    <source>
        <dbReference type="ARBA" id="ARBA00023163"/>
    </source>
</evidence>
<keyword evidence="4" id="KW-0804">Transcription</keyword>
<evidence type="ECO:0000313" key="8">
    <source>
        <dbReference type="EMBL" id="PTB63222.1"/>
    </source>
</evidence>
<dbReference type="GeneID" id="36599620"/>
<dbReference type="AlphaFoldDB" id="A0A2T4B1M0"/>
<evidence type="ECO:0000256" key="3">
    <source>
        <dbReference type="ARBA" id="ARBA00023125"/>
    </source>
</evidence>
<dbReference type="GO" id="GO:0005634">
    <property type="term" value="C:nucleus"/>
    <property type="evidence" value="ECO:0007669"/>
    <property type="project" value="UniProtKB-SubCell"/>
</dbReference>
<keyword evidence="2" id="KW-0805">Transcription regulation</keyword>
<proteinExistence type="predicted"/>
<dbReference type="EMBL" id="KZ680220">
    <property type="protein sequence ID" value="PTB63222.1"/>
    <property type="molecule type" value="Genomic_DNA"/>
</dbReference>
<evidence type="ECO:0000256" key="1">
    <source>
        <dbReference type="ARBA" id="ARBA00004123"/>
    </source>
</evidence>
<protein>
    <submittedName>
        <fullName evidence="8">Fungal-specific transcription factor domain-containing protein</fullName>
    </submittedName>
</protein>
<dbReference type="GO" id="GO:0008270">
    <property type="term" value="F:zinc ion binding"/>
    <property type="evidence" value="ECO:0007669"/>
    <property type="project" value="InterPro"/>
</dbReference>
<keyword evidence="9" id="KW-1185">Reference proteome</keyword>
<name>A0A2T4B1M0_9HYPO</name>
<dbReference type="Pfam" id="PF04082">
    <property type="entry name" value="Fungal_trans"/>
    <property type="match status" value="1"/>
</dbReference>
<dbReference type="Proteomes" id="UP000241546">
    <property type="component" value="Unassembled WGS sequence"/>
</dbReference>
<dbReference type="SMART" id="SM00906">
    <property type="entry name" value="Fungal_trans"/>
    <property type="match status" value="1"/>
</dbReference>
<feature type="compositionally biased region" description="Basic residues" evidence="6">
    <location>
        <begin position="27"/>
        <end position="40"/>
    </location>
</feature>
<reference evidence="9" key="1">
    <citation type="submission" date="2016-07" db="EMBL/GenBank/DDBJ databases">
        <title>Multiple horizontal gene transfer events from other fungi enriched the ability of initially mycotrophic Trichoderma (Ascomycota) to feed on dead plant biomass.</title>
        <authorList>
            <consortium name="DOE Joint Genome Institute"/>
            <person name="Atanasova L."/>
            <person name="Chenthamara K."/>
            <person name="Zhang J."/>
            <person name="Grujic M."/>
            <person name="Henrissat B."/>
            <person name="Kuo A."/>
            <person name="Aerts A."/>
            <person name="Salamov A."/>
            <person name="Lipzen A."/>
            <person name="Labutti K."/>
            <person name="Barry K."/>
            <person name="Miao Y."/>
            <person name="Rahimi M.J."/>
            <person name="Shen Q."/>
            <person name="Grigoriev I.V."/>
            <person name="Kubicek C.P."/>
            <person name="Druzhinina I.S."/>
        </authorList>
    </citation>
    <scope>NUCLEOTIDE SEQUENCE [LARGE SCALE GENOMIC DNA]</scope>
    <source>
        <strain evidence="9">TUCIM 6016</strain>
    </source>
</reference>
<evidence type="ECO:0000256" key="2">
    <source>
        <dbReference type="ARBA" id="ARBA00023015"/>
    </source>
</evidence>
<accession>A0A2T4B1M0</accession>
<dbReference type="PANTHER" id="PTHR31845:SF19">
    <property type="entry name" value="TRANSCRIPTION FACTOR DOMAIN-CONTAINING PROTEIN"/>
    <property type="match status" value="1"/>
</dbReference>
<feature type="domain" description="Xylanolytic transcriptional activator regulatory" evidence="7">
    <location>
        <begin position="223"/>
        <end position="299"/>
    </location>
</feature>
<evidence type="ECO:0000256" key="5">
    <source>
        <dbReference type="ARBA" id="ARBA00023242"/>
    </source>
</evidence>
<keyword evidence="3" id="KW-0238">DNA-binding</keyword>
<sequence length="601" mass="67811">MKCRQGGQPASKCERCARKSLDCVFQQHRRGRKPGTKIAKRNVPAAHSAVRMTPEYTGGPPSIAESVPAEEPGNLQPSGVLNQEAMRGKFSLRRILSTADGDAMEPPEASRPSRPEDPIEMGISNLSIAKSLFENFILVLNPYISQLDPHLHTFFYVRQKSSFLFTAILAMSAKTLNPIVYNALYDHAQDLYTDSFRNGLKSTEIVQAILILTYWKQPQDTRAWTSIGYAIRMCMDMGWHKLAPYSASSQAIVDEVRRREIRNIERTWYVLFVYDRSISLQTGRPWMIERNEFIESIDAWCSDAIADRNDDLLGAFVNLRLMTSSIFSLHAPRHQRNERVPMEYMETLLSLKKASIERWESHWTQEVERKQSSEEGTCHKFLIRFYGTHFRLQLFSLPLQDVLSSECSDSSLHLDIIWAAFTGAMDMLKLISRHSAQLYFAQDSIHVMTAYSAAFLLLLSAPDEIVQEVESSTVDVIRDAAQAFSHQASAAGTSCELQARFLHNIAAKLSRRSRKESAAMPTKISGLNRHVPRDQKDAAPAELPFLPPEVIPIMPPPLEQPLPEVFIFQHTDLDPLFMDDGAWADILASAALNTQNGVLLA</sequence>
<dbReference type="OrthoDB" id="3163292at2759"/>
<organism evidence="8 9">
    <name type="scientific">Trichoderma citrinoviride</name>
    <dbReference type="NCBI Taxonomy" id="58853"/>
    <lineage>
        <taxon>Eukaryota</taxon>
        <taxon>Fungi</taxon>
        <taxon>Dikarya</taxon>
        <taxon>Ascomycota</taxon>
        <taxon>Pezizomycotina</taxon>
        <taxon>Sordariomycetes</taxon>
        <taxon>Hypocreomycetidae</taxon>
        <taxon>Hypocreales</taxon>
        <taxon>Hypocreaceae</taxon>
        <taxon>Trichoderma</taxon>
    </lineage>
</organism>
<evidence type="ECO:0000259" key="7">
    <source>
        <dbReference type="SMART" id="SM00906"/>
    </source>
</evidence>
<dbReference type="CDD" id="cd12148">
    <property type="entry name" value="fungal_TF_MHR"/>
    <property type="match status" value="1"/>
</dbReference>
<keyword evidence="5" id="KW-0539">Nucleus</keyword>
<evidence type="ECO:0000313" key="9">
    <source>
        <dbReference type="Proteomes" id="UP000241546"/>
    </source>
</evidence>
<gene>
    <name evidence="8" type="ORF">BBK36DRAFT_1127439</name>
</gene>
<dbReference type="PANTHER" id="PTHR31845">
    <property type="entry name" value="FINGER DOMAIN PROTEIN, PUTATIVE-RELATED"/>
    <property type="match status" value="1"/>
</dbReference>
<dbReference type="InterPro" id="IPR007219">
    <property type="entry name" value="XnlR_reg_dom"/>
</dbReference>